<dbReference type="InterPro" id="IPR025736">
    <property type="entry name" value="PucR_C-HTH_dom"/>
</dbReference>
<sequence>MSINSQLQTIYPSMIVAKPEEMNKPADYLWYQTHTGEIIGILKDDVEKRDTDILNVFLQPLIVENATETAREKSWMDFLERKKTNLSLDPPLKYRFVFFSIAELPADRDSFQDAFQSLFPRRMPLVWVTDTSGLIIEEIMTSEQETLSFEEIIDVLMSDFYTKIRFYLSEFSTDIQEAPAIYDWSKKCHHVAEKYRFASVITYNDLLPYLYLDALPKDDWNNIHRIFFKGMDGDKDLLHTIKVFLESGSNATLASKQLYMHRNSLQYRVDKFIERTGIDIKRFDQAIITYLALLKLDS</sequence>
<organism evidence="2 3">
    <name type="scientific">Halobacillus yeomjeoni</name>
    <dbReference type="NCBI Taxonomy" id="311194"/>
    <lineage>
        <taxon>Bacteria</taxon>
        <taxon>Bacillati</taxon>
        <taxon>Bacillota</taxon>
        <taxon>Bacilli</taxon>
        <taxon>Bacillales</taxon>
        <taxon>Bacillaceae</taxon>
        <taxon>Halobacillus</taxon>
    </lineage>
</organism>
<dbReference type="InterPro" id="IPR051448">
    <property type="entry name" value="CdaR-like_regulators"/>
</dbReference>
<comment type="caution">
    <text evidence="2">The sequence shown here is derived from an EMBL/GenBank/DDBJ whole genome shotgun (WGS) entry which is preliminary data.</text>
</comment>
<dbReference type="AlphaFoldDB" id="A0A931MTR5"/>
<gene>
    <name evidence="2" type="ORF">H0267_00575</name>
</gene>
<dbReference type="PANTHER" id="PTHR33744:SF15">
    <property type="entry name" value="CARBOHYDRATE DIACID REGULATOR"/>
    <property type="match status" value="1"/>
</dbReference>
<dbReference type="InterPro" id="IPR042070">
    <property type="entry name" value="PucR_C-HTH_sf"/>
</dbReference>
<evidence type="ECO:0000259" key="1">
    <source>
        <dbReference type="Pfam" id="PF13556"/>
    </source>
</evidence>
<keyword evidence="3" id="KW-1185">Reference proteome</keyword>
<evidence type="ECO:0000313" key="2">
    <source>
        <dbReference type="EMBL" id="MBH0228690.1"/>
    </source>
</evidence>
<feature type="domain" description="PucR C-terminal helix-turn-helix" evidence="1">
    <location>
        <begin position="237"/>
        <end position="293"/>
    </location>
</feature>
<protein>
    <submittedName>
        <fullName evidence="2">Helix-turn-helix domain-containing protein</fullName>
    </submittedName>
</protein>
<evidence type="ECO:0000313" key="3">
    <source>
        <dbReference type="Proteomes" id="UP000614490"/>
    </source>
</evidence>
<accession>A0A931MTR5</accession>
<reference evidence="2 3" key="1">
    <citation type="journal article" date="2005" name="Int. J. Syst. Evol. Microbiol.">
        <title>Halobacillus yeomjeoni sp. nov., isolated from a marine solar saltern in Korea.</title>
        <authorList>
            <person name="Yoon J.H."/>
            <person name="Kang S.J."/>
            <person name="Lee C.H."/>
            <person name="Oh H.W."/>
            <person name="Oh T.K."/>
        </authorList>
    </citation>
    <scope>NUCLEOTIDE SEQUENCE [LARGE SCALE GENOMIC DNA]</scope>
    <source>
        <strain evidence="2 3">KCTC 3957</strain>
    </source>
</reference>
<dbReference type="PANTHER" id="PTHR33744">
    <property type="entry name" value="CARBOHYDRATE DIACID REGULATOR"/>
    <property type="match status" value="1"/>
</dbReference>
<dbReference type="EMBL" id="JADZSC010000001">
    <property type="protein sequence ID" value="MBH0228690.1"/>
    <property type="molecule type" value="Genomic_DNA"/>
</dbReference>
<name>A0A931MTR5_9BACI</name>
<dbReference type="Proteomes" id="UP000614490">
    <property type="component" value="Unassembled WGS sequence"/>
</dbReference>
<dbReference type="RefSeq" id="WP_197315341.1">
    <property type="nucleotide sequence ID" value="NZ_JADZSC010000001.1"/>
</dbReference>
<dbReference type="Gene3D" id="1.10.10.2840">
    <property type="entry name" value="PucR C-terminal helix-turn-helix domain"/>
    <property type="match status" value="1"/>
</dbReference>
<dbReference type="Pfam" id="PF13556">
    <property type="entry name" value="HTH_30"/>
    <property type="match status" value="1"/>
</dbReference>
<proteinExistence type="predicted"/>